<dbReference type="EMBL" id="AWTR02000006">
    <property type="protein sequence ID" value="ETZ07746.1"/>
    <property type="molecule type" value="Genomic_DNA"/>
</dbReference>
<dbReference type="GO" id="GO:0000049">
    <property type="term" value="F:tRNA binding"/>
    <property type="evidence" value="ECO:0007669"/>
    <property type="project" value="InterPro"/>
</dbReference>
<evidence type="ECO:0000256" key="5">
    <source>
        <dbReference type="ARBA" id="ARBA00022884"/>
    </source>
</evidence>
<organism evidence="7 8">
    <name type="scientific">Holospora obtusa F1</name>
    <dbReference type="NCBI Taxonomy" id="1399147"/>
    <lineage>
        <taxon>Bacteria</taxon>
        <taxon>Pseudomonadati</taxon>
        <taxon>Pseudomonadota</taxon>
        <taxon>Alphaproteobacteria</taxon>
        <taxon>Holosporales</taxon>
        <taxon>Holosporaceae</taxon>
        <taxon>Holospora</taxon>
    </lineage>
</organism>
<sequence>MMQCKKKFFENTSSLFYNSGVAFRWKLNTDSVFAFAVVVSKHARCSSVIRHKIKRRIRHCFFLIFPYVTVPINVVCVIKNQGVMSLSFPDLYALFEEFVRQIRNINAELFT</sequence>
<dbReference type="STRING" id="1399147.P618_200057"/>
<keyword evidence="1" id="KW-0819">tRNA processing</keyword>
<keyword evidence="8" id="KW-1185">Reference proteome</keyword>
<gene>
    <name evidence="7" type="ORF">P618_200057</name>
</gene>
<dbReference type="AlphaFoldDB" id="W6TFF4"/>
<comment type="caution">
    <text evidence="7">The sequence shown here is derived from an EMBL/GenBank/DDBJ whole genome shotgun (WGS) entry which is preliminary data.</text>
</comment>
<accession>W6TFF4</accession>
<dbReference type="InterPro" id="IPR014721">
    <property type="entry name" value="Ribsml_uS5_D2-typ_fold_subgr"/>
</dbReference>
<evidence type="ECO:0000313" key="7">
    <source>
        <dbReference type="EMBL" id="ETZ07746.1"/>
    </source>
</evidence>
<keyword evidence="2" id="KW-0540">Nuclease</keyword>
<evidence type="ECO:0000256" key="3">
    <source>
        <dbReference type="ARBA" id="ARBA00022759"/>
    </source>
</evidence>
<proteinExistence type="predicted"/>
<keyword evidence="3" id="KW-0255">Endonuclease</keyword>
<dbReference type="OrthoDB" id="196964at2"/>
<dbReference type="GO" id="GO:0008033">
    <property type="term" value="P:tRNA processing"/>
    <property type="evidence" value="ECO:0007669"/>
    <property type="project" value="UniProtKB-KW"/>
</dbReference>
<keyword evidence="4" id="KW-0378">Hydrolase</keyword>
<name>W6TFF4_HOLOB</name>
<feature type="transmembrane region" description="Helical" evidence="6">
    <location>
        <begin position="60"/>
        <end position="80"/>
    </location>
</feature>
<dbReference type="InterPro" id="IPR000100">
    <property type="entry name" value="RNase_P"/>
</dbReference>
<keyword evidence="6" id="KW-0472">Membrane</keyword>
<evidence type="ECO:0000256" key="6">
    <source>
        <dbReference type="SAM" id="Phobius"/>
    </source>
</evidence>
<dbReference type="GO" id="GO:0004526">
    <property type="term" value="F:ribonuclease P activity"/>
    <property type="evidence" value="ECO:0007669"/>
    <property type="project" value="InterPro"/>
</dbReference>
<keyword evidence="6" id="KW-1133">Transmembrane helix</keyword>
<evidence type="ECO:0000256" key="1">
    <source>
        <dbReference type="ARBA" id="ARBA00022694"/>
    </source>
</evidence>
<dbReference type="SUPFAM" id="SSF54211">
    <property type="entry name" value="Ribosomal protein S5 domain 2-like"/>
    <property type="match status" value="1"/>
</dbReference>
<dbReference type="Gene3D" id="3.30.230.10">
    <property type="match status" value="1"/>
</dbReference>
<keyword evidence="6" id="KW-0812">Transmembrane</keyword>
<protein>
    <submittedName>
        <fullName evidence="7">Ribonuclease P protein component</fullName>
    </submittedName>
</protein>
<dbReference type="Proteomes" id="UP000019112">
    <property type="component" value="Unassembled WGS sequence"/>
</dbReference>
<keyword evidence="5" id="KW-0694">RNA-binding</keyword>
<dbReference type="InterPro" id="IPR020568">
    <property type="entry name" value="Ribosomal_Su5_D2-typ_SF"/>
</dbReference>
<evidence type="ECO:0000256" key="4">
    <source>
        <dbReference type="ARBA" id="ARBA00022801"/>
    </source>
</evidence>
<evidence type="ECO:0000313" key="8">
    <source>
        <dbReference type="Proteomes" id="UP000019112"/>
    </source>
</evidence>
<dbReference type="Pfam" id="PF00825">
    <property type="entry name" value="Ribonuclease_P"/>
    <property type="match status" value="1"/>
</dbReference>
<evidence type="ECO:0000256" key="2">
    <source>
        <dbReference type="ARBA" id="ARBA00022722"/>
    </source>
</evidence>
<reference evidence="7 8" key="1">
    <citation type="journal article" date="2014" name="FEMS Microbiol. Lett.">
        <title>Draft genome sequences of three Holospora species (Holospora obtusa, Holospora undulata, and Holospora elegans), endonuclear symbiotic bacteria of the ciliate Paramecium caudatum.</title>
        <authorList>
            <person name="Dohra H."/>
            <person name="Tanaka K."/>
            <person name="Suzuki T."/>
            <person name="Fujishima M."/>
            <person name="Suzuki H."/>
        </authorList>
    </citation>
    <scope>NUCLEOTIDE SEQUENCE [LARGE SCALE GENOMIC DNA]</scope>
    <source>
        <strain evidence="7 8">F1</strain>
    </source>
</reference>